<dbReference type="InterPro" id="IPR040256">
    <property type="entry name" value="At4g02000-like"/>
</dbReference>
<dbReference type="InterPro" id="IPR025558">
    <property type="entry name" value="DUF4283"/>
</dbReference>
<keyword evidence="1" id="KW-0863">Zinc-finger</keyword>
<gene>
    <name evidence="3" type="ORF">KFK09_001594</name>
</gene>
<dbReference type="GO" id="GO:0003676">
    <property type="term" value="F:nucleic acid binding"/>
    <property type="evidence" value="ECO:0007669"/>
    <property type="project" value="InterPro"/>
</dbReference>
<dbReference type="OrthoDB" id="1001863at2759"/>
<dbReference type="Pfam" id="PF14111">
    <property type="entry name" value="DUF4283"/>
    <property type="match status" value="1"/>
</dbReference>
<evidence type="ECO:0000313" key="3">
    <source>
        <dbReference type="EMBL" id="KAI0529049.1"/>
    </source>
</evidence>
<sequence>MEEGGWSSSDDRKTKSFLSTASPIMLDSKGRFSFKHISPHNFRPLEYSLVIKEGEMLAKSMPLTDLNKGKEVMLASNKLPKSHFPISSYGANDKEASSSRSSFAEILRNDKDFVNNPTFSSKLDNSNVWIKKPHIKITWNENLEEVEDPNVVHLNMENEKANIEVLKKSLVVKILAKNVPFSKCSIELRKQWRKYGDFHLTLLGLDWLLCSFQSLEAMEEVLNGGPWFVGGFVIGLDIWSPNFSPNSLDGVSASIWVRLPHLPLHCWDESNITRIVSRIGTPLLLDGNMFRWGRREFASACIRVKLNSKLPSGVWVEGLHGRFFQKFEFENLSSLCFKCGRIGHIESICPVIEEIPSISNHNNIPYGPWMQVKFKSKKNSMRDYFKSKSSSNPGKSRSFYNKKPVECSQSLIDGNVQNQMVNRSEDAGFNCPNEETANLKEGDEVEVNQNLKIKTTQLDSRNFDFEKKLF</sequence>
<dbReference type="AlphaFoldDB" id="A0A8T3CA07"/>
<dbReference type="PANTHER" id="PTHR31286">
    <property type="entry name" value="GLYCINE-RICH CELL WALL STRUCTURAL PROTEIN 1.8-LIKE"/>
    <property type="match status" value="1"/>
</dbReference>
<name>A0A8T3CA07_DENNO</name>
<dbReference type="PROSITE" id="PS50158">
    <property type="entry name" value="ZF_CCHC"/>
    <property type="match status" value="1"/>
</dbReference>
<dbReference type="InterPro" id="IPR001878">
    <property type="entry name" value="Znf_CCHC"/>
</dbReference>
<proteinExistence type="predicted"/>
<organism evidence="3 4">
    <name type="scientific">Dendrobium nobile</name>
    <name type="common">Orchid</name>
    <dbReference type="NCBI Taxonomy" id="94219"/>
    <lineage>
        <taxon>Eukaryota</taxon>
        <taxon>Viridiplantae</taxon>
        <taxon>Streptophyta</taxon>
        <taxon>Embryophyta</taxon>
        <taxon>Tracheophyta</taxon>
        <taxon>Spermatophyta</taxon>
        <taxon>Magnoliopsida</taxon>
        <taxon>Liliopsida</taxon>
        <taxon>Asparagales</taxon>
        <taxon>Orchidaceae</taxon>
        <taxon>Epidendroideae</taxon>
        <taxon>Malaxideae</taxon>
        <taxon>Dendrobiinae</taxon>
        <taxon>Dendrobium</taxon>
    </lineage>
</organism>
<dbReference type="EMBL" id="JAGYWB010000002">
    <property type="protein sequence ID" value="KAI0529049.1"/>
    <property type="molecule type" value="Genomic_DNA"/>
</dbReference>
<keyword evidence="4" id="KW-1185">Reference proteome</keyword>
<reference evidence="3" key="1">
    <citation type="journal article" date="2022" name="Front. Genet.">
        <title>Chromosome-Scale Assembly of the Dendrobium nobile Genome Provides Insights Into the Molecular Mechanism of the Biosynthesis of the Medicinal Active Ingredient of Dendrobium.</title>
        <authorList>
            <person name="Xu Q."/>
            <person name="Niu S.-C."/>
            <person name="Li K.-L."/>
            <person name="Zheng P.-J."/>
            <person name="Zhang X.-J."/>
            <person name="Jia Y."/>
            <person name="Liu Y."/>
            <person name="Niu Y.-X."/>
            <person name="Yu L.-H."/>
            <person name="Chen D.-F."/>
            <person name="Zhang G.-Q."/>
        </authorList>
    </citation>
    <scope>NUCLEOTIDE SEQUENCE</scope>
    <source>
        <tissue evidence="3">Leaf</tissue>
    </source>
</reference>
<accession>A0A8T3CA07</accession>
<dbReference type="GO" id="GO:0008270">
    <property type="term" value="F:zinc ion binding"/>
    <property type="evidence" value="ECO:0007669"/>
    <property type="project" value="UniProtKB-KW"/>
</dbReference>
<comment type="caution">
    <text evidence="3">The sequence shown here is derived from an EMBL/GenBank/DDBJ whole genome shotgun (WGS) entry which is preliminary data.</text>
</comment>
<evidence type="ECO:0000256" key="1">
    <source>
        <dbReference type="PROSITE-ProRule" id="PRU00047"/>
    </source>
</evidence>
<dbReference type="Pfam" id="PF00098">
    <property type="entry name" value="zf-CCHC"/>
    <property type="match status" value="1"/>
</dbReference>
<evidence type="ECO:0000313" key="4">
    <source>
        <dbReference type="Proteomes" id="UP000829196"/>
    </source>
</evidence>
<dbReference type="Proteomes" id="UP000829196">
    <property type="component" value="Unassembled WGS sequence"/>
</dbReference>
<dbReference type="PANTHER" id="PTHR31286:SF99">
    <property type="entry name" value="DUF4283 DOMAIN-CONTAINING PROTEIN"/>
    <property type="match status" value="1"/>
</dbReference>
<keyword evidence="1" id="KW-0479">Metal-binding</keyword>
<feature type="domain" description="CCHC-type" evidence="2">
    <location>
        <begin position="336"/>
        <end position="350"/>
    </location>
</feature>
<keyword evidence="1" id="KW-0862">Zinc</keyword>
<evidence type="ECO:0000259" key="2">
    <source>
        <dbReference type="PROSITE" id="PS50158"/>
    </source>
</evidence>
<protein>
    <recommendedName>
        <fullName evidence="2">CCHC-type domain-containing protein</fullName>
    </recommendedName>
</protein>